<protein>
    <submittedName>
        <fullName evidence="1">Uncharacterized protein</fullName>
    </submittedName>
</protein>
<name>A0A450WX80_9GAMM</name>
<organism evidence="1">
    <name type="scientific">Candidatus Kentrum sp. LPFa</name>
    <dbReference type="NCBI Taxonomy" id="2126335"/>
    <lineage>
        <taxon>Bacteria</taxon>
        <taxon>Pseudomonadati</taxon>
        <taxon>Pseudomonadota</taxon>
        <taxon>Gammaproteobacteria</taxon>
        <taxon>Candidatus Kentrum</taxon>
    </lineage>
</organism>
<gene>
    <name evidence="1" type="ORF">BECKLPF1236B_GA0070989_12684</name>
</gene>
<sequence>MSRILANSEKEMTRINCLLGNKIPSYRQAYSDRTAWLMACLSELVYIGFDSMFSDEAFKKYFSDKVSKLVDKNRMKSLAAE</sequence>
<proteinExistence type="predicted"/>
<dbReference type="AlphaFoldDB" id="A0A450WX80"/>
<evidence type="ECO:0000313" key="1">
    <source>
        <dbReference type="EMBL" id="VFK21647.1"/>
    </source>
</evidence>
<dbReference type="EMBL" id="CAADFK010000268">
    <property type="protein sequence ID" value="VFK21647.1"/>
    <property type="molecule type" value="Genomic_DNA"/>
</dbReference>
<reference evidence="1" key="1">
    <citation type="submission" date="2019-02" db="EMBL/GenBank/DDBJ databases">
        <authorList>
            <person name="Gruber-Vodicka R. H."/>
            <person name="Seah K. B. B."/>
        </authorList>
    </citation>
    <scope>NUCLEOTIDE SEQUENCE</scope>
    <source>
        <strain evidence="1">BECK_S313</strain>
    </source>
</reference>
<accession>A0A450WX80</accession>